<comment type="caution">
    <text evidence="1">The sequence shown here is derived from an EMBL/GenBank/DDBJ whole genome shotgun (WGS) entry which is preliminary data.</text>
</comment>
<reference evidence="1 2" key="2">
    <citation type="submission" date="2017-10" db="EMBL/GenBank/DDBJ databases">
        <title>Extensive intraspecific genome diversity in a model arbuscular mycorrhizal fungus.</title>
        <authorList>
            <person name="Chen E.C.H."/>
            <person name="Morin E."/>
            <person name="Baudet D."/>
            <person name="Noel J."/>
            <person name="Ndikumana S."/>
            <person name="Charron P."/>
            <person name="St-Onge C."/>
            <person name="Giorgi J."/>
            <person name="Grigoriev I.V."/>
            <person name="Roux C."/>
            <person name="Martin F.M."/>
            <person name="Corradi N."/>
        </authorList>
    </citation>
    <scope>NUCLEOTIDE SEQUENCE [LARGE SCALE GENOMIC DNA]</scope>
    <source>
        <strain evidence="1 2">C2</strain>
    </source>
</reference>
<gene>
    <name evidence="1" type="ORF">RhiirC2_775331</name>
</gene>
<evidence type="ECO:0000313" key="2">
    <source>
        <dbReference type="Proteomes" id="UP000233469"/>
    </source>
</evidence>
<protein>
    <submittedName>
        <fullName evidence="1">Uncharacterized protein</fullName>
    </submittedName>
</protein>
<sequence length="139" mass="15649">MGFGWVIDQLPTPTLTFDASSRQFPSSTKAEALAICIAFAKVKAHSGIRLNEEGDEQAKIGLSFQNYLNINSRNITLITTNITWAQPILIDRDVRKTVRRFNKFLQHSKISRTKSTGDGSKNRSTLTHIHVVFHSNYSN</sequence>
<dbReference type="AlphaFoldDB" id="A0A2N1NJE8"/>
<reference evidence="1 2" key="1">
    <citation type="submission" date="2016-04" db="EMBL/GenBank/DDBJ databases">
        <title>Genome analyses suggest a sexual origin of heterokaryosis in a supposedly ancient asexual fungus.</title>
        <authorList>
            <person name="Ropars J."/>
            <person name="Sedzielewska K."/>
            <person name="Noel J."/>
            <person name="Charron P."/>
            <person name="Farinelli L."/>
            <person name="Marton T."/>
            <person name="Kruger M."/>
            <person name="Pelin A."/>
            <person name="Brachmann A."/>
            <person name="Corradi N."/>
        </authorList>
    </citation>
    <scope>NUCLEOTIDE SEQUENCE [LARGE SCALE GENOMIC DNA]</scope>
    <source>
        <strain evidence="1 2">C2</strain>
    </source>
</reference>
<dbReference type="Proteomes" id="UP000233469">
    <property type="component" value="Unassembled WGS sequence"/>
</dbReference>
<dbReference type="EMBL" id="LLXL01000332">
    <property type="protein sequence ID" value="PKK74003.1"/>
    <property type="molecule type" value="Genomic_DNA"/>
</dbReference>
<evidence type="ECO:0000313" key="1">
    <source>
        <dbReference type="EMBL" id="PKK74003.1"/>
    </source>
</evidence>
<proteinExistence type="predicted"/>
<accession>A0A2N1NJE8</accession>
<name>A0A2N1NJE8_9GLOM</name>
<organism evidence="1 2">
    <name type="scientific">Rhizophagus irregularis</name>
    <dbReference type="NCBI Taxonomy" id="588596"/>
    <lineage>
        <taxon>Eukaryota</taxon>
        <taxon>Fungi</taxon>
        <taxon>Fungi incertae sedis</taxon>
        <taxon>Mucoromycota</taxon>
        <taxon>Glomeromycotina</taxon>
        <taxon>Glomeromycetes</taxon>
        <taxon>Glomerales</taxon>
        <taxon>Glomeraceae</taxon>
        <taxon>Rhizophagus</taxon>
    </lineage>
</organism>